<keyword evidence="2" id="KW-0479">Metal-binding</keyword>
<dbReference type="EMBL" id="JALLPJ020000164">
    <property type="protein sequence ID" value="KAL3800240.1"/>
    <property type="molecule type" value="Genomic_DNA"/>
</dbReference>
<dbReference type="Pfam" id="PF00097">
    <property type="entry name" value="zf-C3HC4"/>
    <property type="match status" value="1"/>
</dbReference>
<reference evidence="9 10" key="1">
    <citation type="submission" date="2024-10" db="EMBL/GenBank/DDBJ databases">
        <title>Updated reference genomes for cyclostephanoid diatoms.</title>
        <authorList>
            <person name="Roberts W.R."/>
            <person name="Alverson A.J."/>
        </authorList>
    </citation>
    <scope>NUCLEOTIDE SEQUENCE [LARGE SCALE GENOMIC DNA]</scope>
    <source>
        <strain evidence="9 10">AJA010-31</strain>
    </source>
</reference>
<dbReference type="GO" id="GO:0008270">
    <property type="term" value="F:zinc ion binding"/>
    <property type="evidence" value="ECO:0007669"/>
    <property type="project" value="UniProtKB-KW"/>
</dbReference>
<dbReference type="InterPro" id="IPR017907">
    <property type="entry name" value="Znf_RING_CS"/>
</dbReference>
<name>A0ABD3QIG2_9STRA</name>
<evidence type="ECO:0000313" key="9">
    <source>
        <dbReference type="EMBL" id="KAL3800240.1"/>
    </source>
</evidence>
<evidence type="ECO:0000313" key="10">
    <source>
        <dbReference type="Proteomes" id="UP001530400"/>
    </source>
</evidence>
<evidence type="ECO:0000256" key="7">
    <source>
        <dbReference type="SAM" id="MobiDB-lite"/>
    </source>
</evidence>
<dbReference type="InterPro" id="IPR013083">
    <property type="entry name" value="Znf_RING/FYVE/PHD"/>
</dbReference>
<keyword evidence="6" id="KW-0175">Coiled coil</keyword>
<keyword evidence="3 5" id="KW-0863">Zinc-finger</keyword>
<organism evidence="9 10">
    <name type="scientific">Cyclotella atomus</name>
    <dbReference type="NCBI Taxonomy" id="382360"/>
    <lineage>
        <taxon>Eukaryota</taxon>
        <taxon>Sar</taxon>
        <taxon>Stramenopiles</taxon>
        <taxon>Ochrophyta</taxon>
        <taxon>Bacillariophyta</taxon>
        <taxon>Coscinodiscophyceae</taxon>
        <taxon>Thalassiosirophycidae</taxon>
        <taxon>Stephanodiscales</taxon>
        <taxon>Stephanodiscaceae</taxon>
        <taxon>Cyclotella</taxon>
    </lineage>
</organism>
<evidence type="ECO:0000256" key="5">
    <source>
        <dbReference type="PROSITE-ProRule" id="PRU00175"/>
    </source>
</evidence>
<protein>
    <recommendedName>
        <fullName evidence="8">RING-type domain-containing protein</fullName>
    </recommendedName>
</protein>
<evidence type="ECO:0000256" key="2">
    <source>
        <dbReference type="ARBA" id="ARBA00022723"/>
    </source>
</evidence>
<keyword evidence="4" id="KW-0862">Zinc</keyword>
<evidence type="ECO:0000259" key="8">
    <source>
        <dbReference type="PROSITE" id="PS50089"/>
    </source>
</evidence>
<dbReference type="Gene3D" id="3.30.40.10">
    <property type="entry name" value="Zinc/RING finger domain, C3HC4 (zinc finger)"/>
    <property type="match status" value="1"/>
</dbReference>
<feature type="domain" description="RING-type" evidence="8">
    <location>
        <begin position="18"/>
        <end position="62"/>
    </location>
</feature>
<dbReference type="PROSITE" id="PS50089">
    <property type="entry name" value="ZF_RING_2"/>
    <property type="match status" value="1"/>
</dbReference>
<accession>A0ABD3QIG2</accession>
<gene>
    <name evidence="9" type="ORF">ACHAWO_013822</name>
</gene>
<evidence type="ECO:0000256" key="3">
    <source>
        <dbReference type="ARBA" id="ARBA00022771"/>
    </source>
</evidence>
<comment type="caution">
    <text evidence="9">The sequence shown here is derived from an EMBL/GenBank/DDBJ whole genome shotgun (WGS) entry which is preliminary data.</text>
</comment>
<keyword evidence="10" id="KW-1185">Reference proteome</keyword>
<evidence type="ECO:0000256" key="6">
    <source>
        <dbReference type="SAM" id="Coils"/>
    </source>
</evidence>
<proteinExistence type="inferred from homology"/>
<comment type="similarity">
    <text evidence="1">Belongs to the TRIM/RBCC family.</text>
</comment>
<dbReference type="SMART" id="SM00184">
    <property type="entry name" value="RING"/>
    <property type="match status" value="1"/>
</dbReference>
<evidence type="ECO:0000256" key="1">
    <source>
        <dbReference type="ARBA" id="ARBA00008518"/>
    </source>
</evidence>
<dbReference type="InterPro" id="IPR018957">
    <property type="entry name" value="Znf_C3HC4_RING-type"/>
</dbReference>
<dbReference type="AlphaFoldDB" id="A0ABD3QIG2"/>
<dbReference type="PANTHER" id="PTHR24103">
    <property type="entry name" value="E3 UBIQUITIN-PROTEIN LIGASE TRIM"/>
    <property type="match status" value="1"/>
</dbReference>
<dbReference type="PROSITE" id="PS00518">
    <property type="entry name" value="ZF_RING_1"/>
    <property type="match status" value="1"/>
</dbReference>
<dbReference type="InterPro" id="IPR050143">
    <property type="entry name" value="TRIM/RBCC"/>
</dbReference>
<feature type="region of interest" description="Disordered" evidence="7">
    <location>
        <begin position="245"/>
        <end position="276"/>
    </location>
</feature>
<dbReference type="Proteomes" id="UP001530400">
    <property type="component" value="Unassembled WGS sequence"/>
</dbReference>
<sequence>MGHPTSLFLTTPDPNLRCAICLDIFSHPVSLLSCSHTFCSDCLATCVNATTKKNPPCCPECRVLIEDDPHKVRVIESTIQNLVVRCKNAYLDEDCNSEDYCPQECGWTGPLSEWSLHAARECAVEIVQCVCGYNCPRGQMGGHVGSKECVERAVDKRVAPVQKELEAAKQREEGYKSTIEKLVSERDDLQSRVQDELDQNRMLTEQNTWLRHTKDSAKKASLNKIQRLKREKKELMSQLAVMEGRVKNNGVDRSGNGSGKKRRRSASKDGRIRAVSNGHELEVHAIVG</sequence>
<dbReference type="InterPro" id="IPR001841">
    <property type="entry name" value="Znf_RING"/>
</dbReference>
<evidence type="ECO:0000256" key="4">
    <source>
        <dbReference type="ARBA" id="ARBA00022833"/>
    </source>
</evidence>
<feature type="coiled-coil region" evidence="6">
    <location>
        <begin position="165"/>
        <end position="245"/>
    </location>
</feature>
<dbReference type="SUPFAM" id="SSF57850">
    <property type="entry name" value="RING/U-box"/>
    <property type="match status" value="1"/>
</dbReference>